<evidence type="ECO:0000313" key="1">
    <source>
        <dbReference type="EMBL" id="QPZ37992.1"/>
    </source>
</evidence>
<organism evidence="1 2">
    <name type="scientific">Paramicrobacterium chengjingii</name>
    <dbReference type="NCBI Taxonomy" id="2769067"/>
    <lineage>
        <taxon>Bacteria</taxon>
        <taxon>Bacillati</taxon>
        <taxon>Actinomycetota</taxon>
        <taxon>Actinomycetes</taxon>
        <taxon>Micrococcales</taxon>
        <taxon>Microbacteriaceae</taxon>
        <taxon>Paramicrobacterium</taxon>
    </lineage>
</organism>
<accession>A0ABX6YGW2</accession>
<sequence length="48" mass="5879">MYPAPMALSPEVQAVVERERLKLPEWVADAHRHWRRRRRRIRKMARTA</sequence>
<dbReference type="Proteomes" id="UP000662814">
    <property type="component" value="Chromosome"/>
</dbReference>
<proteinExistence type="predicted"/>
<evidence type="ECO:0000313" key="2">
    <source>
        <dbReference type="Proteomes" id="UP000662814"/>
    </source>
</evidence>
<gene>
    <name evidence="1" type="ORF">HCR76_14470</name>
</gene>
<name>A0ABX6YGW2_9MICO</name>
<protein>
    <submittedName>
        <fullName evidence="1">Uncharacterized protein</fullName>
    </submittedName>
</protein>
<dbReference type="EMBL" id="CP061169">
    <property type="protein sequence ID" value="QPZ37992.1"/>
    <property type="molecule type" value="Genomic_DNA"/>
</dbReference>
<reference evidence="1 2" key="1">
    <citation type="submission" date="2020-12" db="EMBL/GenBank/DDBJ databases">
        <title>Microbacterium sp. HY060.</title>
        <authorList>
            <person name="Zhou J."/>
        </authorList>
    </citation>
    <scope>NUCLEOTIDE SEQUENCE [LARGE SCALE GENOMIC DNA]</scope>
    <source>
        <strain evidence="1 2">HY60</strain>
    </source>
</reference>
<dbReference type="RefSeq" id="WP_166987768.1">
    <property type="nucleotide sequence ID" value="NZ_CP061169.1"/>
</dbReference>
<keyword evidence="2" id="KW-1185">Reference proteome</keyword>